<keyword evidence="2" id="KW-1185">Reference proteome</keyword>
<name>A0A9D3N5W1_9TELE</name>
<dbReference type="Proteomes" id="UP000824219">
    <property type="component" value="Linkage Group LG25"/>
</dbReference>
<gene>
    <name evidence="1" type="ORF">KOW79_020050</name>
</gene>
<proteinExistence type="predicted"/>
<dbReference type="EMBL" id="JAHKSW010000025">
    <property type="protein sequence ID" value="KAG7316509.1"/>
    <property type="molecule type" value="Genomic_DNA"/>
</dbReference>
<accession>A0A9D3N5W1</accession>
<evidence type="ECO:0000313" key="2">
    <source>
        <dbReference type="Proteomes" id="UP000824219"/>
    </source>
</evidence>
<organism evidence="1 2">
    <name type="scientific">Hemibagrus wyckioides</name>
    <dbReference type="NCBI Taxonomy" id="337641"/>
    <lineage>
        <taxon>Eukaryota</taxon>
        <taxon>Metazoa</taxon>
        <taxon>Chordata</taxon>
        <taxon>Craniata</taxon>
        <taxon>Vertebrata</taxon>
        <taxon>Euteleostomi</taxon>
        <taxon>Actinopterygii</taxon>
        <taxon>Neopterygii</taxon>
        <taxon>Teleostei</taxon>
        <taxon>Ostariophysi</taxon>
        <taxon>Siluriformes</taxon>
        <taxon>Bagridae</taxon>
        <taxon>Hemibagrus</taxon>
    </lineage>
</organism>
<evidence type="ECO:0000313" key="1">
    <source>
        <dbReference type="EMBL" id="KAG7316509.1"/>
    </source>
</evidence>
<comment type="caution">
    <text evidence="1">The sequence shown here is derived from an EMBL/GenBank/DDBJ whole genome shotgun (WGS) entry which is preliminary data.</text>
</comment>
<reference evidence="1 2" key="1">
    <citation type="submission" date="2021-06" db="EMBL/GenBank/DDBJ databases">
        <title>Chromosome-level genome assembly of the red-tail catfish (Hemibagrus wyckioides).</title>
        <authorList>
            <person name="Shao F."/>
        </authorList>
    </citation>
    <scope>NUCLEOTIDE SEQUENCE [LARGE SCALE GENOMIC DNA]</scope>
    <source>
        <strain evidence="1">EC202008001</strain>
        <tissue evidence="1">Blood</tissue>
    </source>
</reference>
<dbReference type="AlphaFoldDB" id="A0A9D3N5W1"/>
<sequence length="205" mass="21987">MGSMWLRFATAAAGCTVRACGCPRKRPLSGPVGICLDPHRFTLLHQIFMHCSTRTICVCTHQKLSEPQWSLTGEAGASQAVWAGCGPAAHWQVLMALLAKAKGAVLALGSRCSLPLPARAVPLAAGITLRASLPTIITNSSCRWRQAGAPVAASSTAFSHLHIPPHKQLKHTPFWGEHLTSYQLVTKALTSFISKRHQYVSACVS</sequence>
<protein>
    <submittedName>
        <fullName evidence="1">Uncharacterized protein</fullName>
    </submittedName>
</protein>